<evidence type="ECO:0000313" key="3">
    <source>
        <dbReference type="Proteomes" id="UP001596312"/>
    </source>
</evidence>
<feature type="domain" description="HVO-0234-like beta-propeller" evidence="1">
    <location>
        <begin position="3"/>
        <end position="255"/>
    </location>
</feature>
<organism evidence="2 3">
    <name type="scientific">Halalkalicoccus tibetensis</name>
    <dbReference type="NCBI Taxonomy" id="175632"/>
    <lineage>
        <taxon>Archaea</taxon>
        <taxon>Methanobacteriati</taxon>
        <taxon>Methanobacteriota</taxon>
        <taxon>Stenosarchaea group</taxon>
        <taxon>Halobacteria</taxon>
        <taxon>Halobacteriales</taxon>
        <taxon>Halococcaceae</taxon>
        <taxon>Halalkalicoccus</taxon>
    </lineage>
</organism>
<accession>A0ABD5V4P3</accession>
<dbReference type="Proteomes" id="UP001596312">
    <property type="component" value="Unassembled WGS sequence"/>
</dbReference>
<dbReference type="EMBL" id="JBHSXQ010000003">
    <property type="protein sequence ID" value="MFC6905283.1"/>
    <property type="molecule type" value="Genomic_DNA"/>
</dbReference>
<sequence>MSSIEEKRVYAEKSGEATLRLASDVGVVRVSVSADSIGEFGIEHRCTARDLSYCGGLAVATDEDVLLDGEPTGFGPAVAVGGSEVPIAAGPEGRVARYASGEWEELGRLDGVRAADGDLLAAADGVYRAGDGLAHVGLEGAADVSVPGVPLVATADGLYRLGNGWMREAEGGFERVAADRDSPPGELARACALGGGALYVYDGEWRERDVPEPLAAATIGEAIYGATADGTLYVDAGDGWRSQALGVPGVGAMLVG</sequence>
<gene>
    <name evidence="2" type="ORF">ACFQGH_08765</name>
</gene>
<dbReference type="InterPro" id="IPR056505">
    <property type="entry name" value="Beta-prop_HVO_0234"/>
</dbReference>
<dbReference type="AlphaFoldDB" id="A0ABD5V4P3"/>
<comment type="caution">
    <text evidence="2">The sequence shown here is derived from an EMBL/GenBank/DDBJ whole genome shotgun (WGS) entry which is preliminary data.</text>
</comment>
<dbReference type="RefSeq" id="WP_340603807.1">
    <property type="nucleotide sequence ID" value="NZ_JBBMXV010000003.1"/>
</dbReference>
<protein>
    <recommendedName>
        <fullName evidence="1">HVO-0234-like beta-propeller domain-containing protein</fullName>
    </recommendedName>
</protein>
<reference evidence="2 3" key="1">
    <citation type="journal article" date="2019" name="Int. J. Syst. Evol. Microbiol.">
        <title>The Global Catalogue of Microorganisms (GCM) 10K type strain sequencing project: providing services to taxonomists for standard genome sequencing and annotation.</title>
        <authorList>
            <consortium name="The Broad Institute Genomics Platform"/>
            <consortium name="The Broad Institute Genome Sequencing Center for Infectious Disease"/>
            <person name="Wu L."/>
            <person name="Ma J."/>
        </authorList>
    </citation>
    <scope>NUCLEOTIDE SEQUENCE [LARGE SCALE GENOMIC DNA]</scope>
    <source>
        <strain evidence="2 3">CGMCC 1.3240</strain>
    </source>
</reference>
<name>A0ABD5V4P3_9EURY</name>
<dbReference type="Pfam" id="PF23366">
    <property type="entry name" value="Beta-prop_HVO_0234"/>
    <property type="match status" value="1"/>
</dbReference>
<proteinExistence type="predicted"/>
<evidence type="ECO:0000313" key="2">
    <source>
        <dbReference type="EMBL" id="MFC6905283.1"/>
    </source>
</evidence>
<keyword evidence="3" id="KW-1185">Reference proteome</keyword>
<evidence type="ECO:0000259" key="1">
    <source>
        <dbReference type="Pfam" id="PF23366"/>
    </source>
</evidence>